<keyword evidence="1" id="KW-0547">Nucleotide-binding</keyword>
<feature type="domain" description="Helicase ATP-binding" evidence="4">
    <location>
        <begin position="60"/>
        <end position="243"/>
    </location>
</feature>
<evidence type="ECO:0000256" key="2">
    <source>
        <dbReference type="ARBA" id="ARBA00022840"/>
    </source>
</evidence>
<feature type="region of interest" description="Disordered" evidence="3">
    <location>
        <begin position="827"/>
        <end position="893"/>
    </location>
</feature>
<dbReference type="EMBL" id="AOMF01000075">
    <property type="protein sequence ID" value="EMA56252.1"/>
    <property type="molecule type" value="Genomic_DNA"/>
</dbReference>
<evidence type="ECO:0000259" key="5">
    <source>
        <dbReference type="PROSITE" id="PS51194"/>
    </source>
</evidence>
<dbReference type="InterPro" id="IPR010995">
    <property type="entry name" value="DNA_repair_Rad51/TF_NusA_a-hlx"/>
</dbReference>
<evidence type="ECO:0000259" key="4">
    <source>
        <dbReference type="PROSITE" id="PS51192"/>
    </source>
</evidence>
<dbReference type="InterPro" id="IPR011545">
    <property type="entry name" value="DEAD/DEAH_box_helicase_dom"/>
</dbReference>
<dbReference type="GO" id="GO:0006289">
    <property type="term" value="P:nucleotide-excision repair"/>
    <property type="evidence" value="ECO:0007669"/>
    <property type="project" value="TreeGrafter"/>
</dbReference>
<feature type="compositionally biased region" description="Polar residues" evidence="3">
    <location>
        <begin position="267"/>
        <end position="283"/>
    </location>
</feature>
<feature type="region of interest" description="Disordered" evidence="3">
    <location>
        <begin position="248"/>
        <end position="328"/>
    </location>
</feature>
<reference evidence="6 7" key="1">
    <citation type="journal article" date="2014" name="PLoS Genet.">
        <title>Phylogenetically driven sequencing of extremely halophilic archaea reveals strategies for static and dynamic osmo-response.</title>
        <authorList>
            <person name="Becker E.A."/>
            <person name="Seitzer P.M."/>
            <person name="Tritt A."/>
            <person name="Larsen D."/>
            <person name="Krusor M."/>
            <person name="Yao A.I."/>
            <person name="Wu D."/>
            <person name="Madern D."/>
            <person name="Eisen J.A."/>
            <person name="Darling A.E."/>
            <person name="Facciotti M.T."/>
        </authorList>
    </citation>
    <scope>NUCLEOTIDE SEQUENCE [LARGE SCALE GENOMIC DNA]</scope>
    <source>
        <strain evidence="6 7">JCM 13552</strain>
    </source>
</reference>
<dbReference type="SMART" id="SM00490">
    <property type="entry name" value="HELICc"/>
    <property type="match status" value="1"/>
</dbReference>
<dbReference type="GO" id="GO:0003676">
    <property type="term" value="F:nucleic acid binding"/>
    <property type="evidence" value="ECO:0007669"/>
    <property type="project" value="InterPro"/>
</dbReference>
<proteinExistence type="predicted"/>
<feature type="domain" description="Helicase C-terminal" evidence="5">
    <location>
        <begin position="335"/>
        <end position="490"/>
    </location>
</feature>
<organism evidence="6 7">
    <name type="scientific">Halococcus thailandensis JCM 13552</name>
    <dbReference type="NCBI Taxonomy" id="1227457"/>
    <lineage>
        <taxon>Archaea</taxon>
        <taxon>Methanobacteriati</taxon>
        <taxon>Methanobacteriota</taxon>
        <taxon>Stenosarchaea group</taxon>
        <taxon>Halobacteria</taxon>
        <taxon>Halobacteriales</taxon>
        <taxon>Halococcaceae</taxon>
        <taxon>Halococcus</taxon>
    </lineage>
</organism>
<dbReference type="CDD" id="cd17923">
    <property type="entry name" value="DEXHc_Hrq1-like"/>
    <property type="match status" value="1"/>
</dbReference>
<name>M0NE42_9EURY</name>
<protein>
    <submittedName>
        <fullName evidence="6">ATP-dependent helicase</fullName>
    </submittedName>
</protein>
<dbReference type="SUPFAM" id="SSF47794">
    <property type="entry name" value="Rad51 N-terminal domain-like"/>
    <property type="match status" value="1"/>
</dbReference>
<dbReference type="Pfam" id="PF14520">
    <property type="entry name" value="HHH_5"/>
    <property type="match status" value="1"/>
</dbReference>
<dbReference type="PROSITE" id="PS51194">
    <property type="entry name" value="HELICASE_CTER"/>
    <property type="match status" value="1"/>
</dbReference>
<comment type="caution">
    <text evidence="6">The sequence shown here is derived from an EMBL/GenBank/DDBJ whole genome shotgun (WGS) entry which is preliminary data.</text>
</comment>
<sequence length="1020" mass="112834">MDETITWLRNRSQHQGRIQHHERIPGREATLTDLDIDYRIEMALARRDIDDLYYHQASAIEAVHTDQNVVLATPTASGKSLAYTIPAFERAIDHGGRTLYIAPQRALINDQEETLSALADDLGLGAQVGVEQYTGQLTQDEKRAVRDRQPHTVLVTPDTLHYALLPWASRLWEWFFRQLDTVVIDEVHEYRGIFGSHVSLVLRRLNRVCERFDTDPDVICCSATIGNPAEHAGTVTGRPTDSFTVVDEDTSATGPTNWLFWNPPRKSGSNNGQTSQPDETINTAPGDVQSDMATATDDSSAKAEPIAESAVSGDSDDDMETGGERRSTHAETVGLFCDLVMRGYQTLVFTRSRQGAERYADWCSDRLRARNEHDLADATTAYQAALKQDRREEIEEGLHDGSIRGVWSTNALELGVDVGGLDVVLLDGYPGTRMSTYQRAGRAGRGDEASLVTLVGGNDQLDQYLMANPDSFFDGDPEHAVVNPANDQLMPEHVCSAASEAWLKPDDDRHFGESFPEVVSELDDEGKLDRRDTHAGIRWFYDGDDSPQHEMSLRTIDDREVRLVDRLQNTTIARLPFADALRDAHPEAIYHHQGTTYEVADLDLDRGQALLESTQTNHYTRALRDKQITVERDLEEFRLDCYSAVTVRFAEVTLREQIESYLRFDGTEDEGTKVLLDDPLPETTLQTRALYFTIPPAVEQRICAQSREEDGFAGAIHAVEHAMISLFPLELLCDRRDIGGLSTLLHTHTGQSTIFIYDGYPGGVGLSRGGYERVEDLLRETRQLLVDCPCKSGCPACIQSPHCGNANEPLSKDLALSLLDDLLDDTDHDAGSRTSNTNTRTGACESVEAIENTEDGPATNESTSPGDGIDDPNLPENEASTQCAKDAGDDEYDTIETDRARSTIVERIAVETGVALETIDSALETLEGYDVSPNQAKPSLIERYAKDGPTIYDISGIGHVRGHHLLCAGYDTPEAVAGASLEDLTTIPYLGERIAPEIRDAAREYIKRHENTTSGPESRS</sequence>
<keyword evidence="6" id="KW-0378">Hydrolase</keyword>
<dbReference type="InterPro" id="IPR001650">
    <property type="entry name" value="Helicase_C-like"/>
</dbReference>
<evidence type="ECO:0000313" key="6">
    <source>
        <dbReference type="EMBL" id="EMA56252.1"/>
    </source>
</evidence>
<dbReference type="AlphaFoldDB" id="M0NE42"/>
<gene>
    <name evidence="6" type="ORF">C451_03289</name>
</gene>
<keyword evidence="6" id="KW-0347">Helicase</keyword>
<dbReference type="CDD" id="cd18797">
    <property type="entry name" value="SF2_C_Hrq"/>
    <property type="match status" value="1"/>
</dbReference>
<dbReference type="Pfam" id="PF00271">
    <property type="entry name" value="Helicase_C"/>
    <property type="match status" value="1"/>
</dbReference>
<dbReference type="InterPro" id="IPR014001">
    <property type="entry name" value="Helicase_ATP-bd"/>
</dbReference>
<dbReference type="PANTHER" id="PTHR47957">
    <property type="entry name" value="ATP-DEPENDENT HELICASE HRQ1"/>
    <property type="match status" value="1"/>
</dbReference>
<dbReference type="InterPro" id="IPR018973">
    <property type="entry name" value="MZB"/>
</dbReference>
<dbReference type="PANTHER" id="PTHR47957:SF3">
    <property type="entry name" value="ATP-DEPENDENT HELICASE HRQ1"/>
    <property type="match status" value="1"/>
</dbReference>
<dbReference type="Proteomes" id="UP000011680">
    <property type="component" value="Unassembled WGS sequence"/>
</dbReference>
<feature type="compositionally biased region" description="Polar residues" evidence="3">
    <location>
        <begin position="832"/>
        <end position="841"/>
    </location>
</feature>
<dbReference type="Gene3D" id="3.40.50.300">
    <property type="entry name" value="P-loop containing nucleotide triphosphate hydrolases"/>
    <property type="match status" value="2"/>
</dbReference>
<evidence type="ECO:0000256" key="3">
    <source>
        <dbReference type="SAM" id="MobiDB-lite"/>
    </source>
</evidence>
<dbReference type="Gene3D" id="1.10.150.20">
    <property type="entry name" value="5' to 3' exonuclease, C-terminal subdomain"/>
    <property type="match status" value="1"/>
</dbReference>
<accession>M0NE42</accession>
<dbReference type="STRING" id="1227457.C451_03289"/>
<dbReference type="Pfam" id="PF09369">
    <property type="entry name" value="MZB"/>
    <property type="match status" value="1"/>
</dbReference>
<dbReference type="GO" id="GO:0005524">
    <property type="term" value="F:ATP binding"/>
    <property type="evidence" value="ECO:0007669"/>
    <property type="project" value="UniProtKB-KW"/>
</dbReference>
<dbReference type="GO" id="GO:0036297">
    <property type="term" value="P:interstrand cross-link repair"/>
    <property type="evidence" value="ECO:0007669"/>
    <property type="project" value="TreeGrafter"/>
</dbReference>
<dbReference type="PATRIC" id="fig|1227457.3.peg.583"/>
<evidence type="ECO:0000313" key="7">
    <source>
        <dbReference type="Proteomes" id="UP000011680"/>
    </source>
</evidence>
<dbReference type="SUPFAM" id="SSF52540">
    <property type="entry name" value="P-loop containing nucleoside triphosphate hydrolases"/>
    <property type="match status" value="1"/>
</dbReference>
<dbReference type="PROSITE" id="PS51192">
    <property type="entry name" value="HELICASE_ATP_BIND_1"/>
    <property type="match status" value="1"/>
</dbReference>
<dbReference type="GO" id="GO:0043138">
    <property type="term" value="F:3'-5' DNA helicase activity"/>
    <property type="evidence" value="ECO:0007669"/>
    <property type="project" value="TreeGrafter"/>
</dbReference>
<keyword evidence="7" id="KW-1185">Reference proteome</keyword>
<keyword evidence="2" id="KW-0067">ATP-binding</keyword>
<dbReference type="eggNOG" id="arCOG00555">
    <property type="taxonomic scope" value="Archaea"/>
</dbReference>
<dbReference type="InterPro" id="IPR027417">
    <property type="entry name" value="P-loop_NTPase"/>
</dbReference>
<evidence type="ECO:0000256" key="1">
    <source>
        <dbReference type="ARBA" id="ARBA00022741"/>
    </source>
</evidence>
<dbReference type="Pfam" id="PF00270">
    <property type="entry name" value="DEAD"/>
    <property type="match status" value="1"/>
</dbReference>
<dbReference type="SMART" id="SM00487">
    <property type="entry name" value="DEXDc"/>
    <property type="match status" value="1"/>
</dbReference>